<reference evidence="9" key="3">
    <citation type="submission" date="2025-08" db="UniProtKB">
        <authorList>
            <consortium name="Ensembl"/>
        </authorList>
    </citation>
    <scope>IDENTIFICATION</scope>
</reference>
<keyword evidence="6" id="KW-0508">mRNA splicing</keyword>
<evidence type="ECO:0000256" key="4">
    <source>
        <dbReference type="ARBA" id="ARBA00022728"/>
    </source>
</evidence>
<evidence type="ECO:0000256" key="5">
    <source>
        <dbReference type="ARBA" id="ARBA00022884"/>
    </source>
</evidence>
<reference evidence="9" key="4">
    <citation type="submission" date="2025-09" db="UniProtKB">
        <authorList>
            <consortium name="Ensembl"/>
        </authorList>
    </citation>
    <scope>IDENTIFICATION</scope>
</reference>
<dbReference type="GO" id="GO:0008380">
    <property type="term" value="P:RNA splicing"/>
    <property type="evidence" value="ECO:0007669"/>
    <property type="project" value="UniProtKB-KW"/>
</dbReference>
<feature type="compositionally biased region" description="Low complexity" evidence="8">
    <location>
        <begin position="280"/>
        <end position="289"/>
    </location>
</feature>
<dbReference type="Bgee" id="ENSAMXG00000035300">
    <property type="expression patterns" value="Expressed in ovary and 6 other cell types or tissues"/>
</dbReference>
<dbReference type="GO" id="GO:0006397">
    <property type="term" value="P:mRNA processing"/>
    <property type="evidence" value="ECO:0007669"/>
    <property type="project" value="UniProtKB-KW"/>
</dbReference>
<dbReference type="FunCoup" id="A0A3B1J9Z2">
    <property type="interactions" value="712"/>
</dbReference>
<reference evidence="10" key="1">
    <citation type="submission" date="2013-03" db="EMBL/GenBank/DDBJ databases">
        <authorList>
            <person name="Jeffery W."/>
            <person name="Warren W."/>
            <person name="Wilson R.K."/>
        </authorList>
    </citation>
    <scope>NUCLEOTIDE SEQUENCE</scope>
    <source>
        <strain evidence="10">female</strain>
    </source>
</reference>
<dbReference type="STRING" id="7994.ENSAMXP00000039048"/>
<name>A0A3B1J9Z2_ASTMX</name>
<dbReference type="GO" id="GO:0003723">
    <property type="term" value="F:RNA binding"/>
    <property type="evidence" value="ECO:0007669"/>
    <property type="project" value="UniProtKB-KW"/>
</dbReference>
<evidence type="ECO:0000256" key="3">
    <source>
        <dbReference type="ARBA" id="ARBA00022664"/>
    </source>
</evidence>
<protein>
    <recommendedName>
        <fullName evidence="2">RNA-binding protein 48</fullName>
    </recommendedName>
</protein>
<feature type="compositionally biased region" description="Polar residues" evidence="8">
    <location>
        <begin position="344"/>
        <end position="358"/>
    </location>
</feature>
<evidence type="ECO:0000256" key="8">
    <source>
        <dbReference type="SAM" id="MobiDB-lite"/>
    </source>
</evidence>
<feature type="compositionally biased region" description="Low complexity" evidence="8">
    <location>
        <begin position="249"/>
        <end position="263"/>
    </location>
</feature>
<dbReference type="SUPFAM" id="SSF54928">
    <property type="entry name" value="RNA-binding domain, RBD"/>
    <property type="match status" value="1"/>
</dbReference>
<organism evidence="9 10">
    <name type="scientific">Astyanax mexicanus</name>
    <name type="common">Blind cave fish</name>
    <name type="synonym">Astyanax fasciatus mexicanus</name>
    <dbReference type="NCBI Taxonomy" id="7994"/>
    <lineage>
        <taxon>Eukaryota</taxon>
        <taxon>Metazoa</taxon>
        <taxon>Chordata</taxon>
        <taxon>Craniata</taxon>
        <taxon>Vertebrata</taxon>
        <taxon>Euteleostomi</taxon>
        <taxon>Actinopterygii</taxon>
        <taxon>Neopterygii</taxon>
        <taxon>Teleostei</taxon>
        <taxon>Ostariophysi</taxon>
        <taxon>Characiformes</taxon>
        <taxon>Characoidei</taxon>
        <taxon>Acestrorhamphidae</taxon>
        <taxon>Acestrorhamphinae</taxon>
        <taxon>Astyanax</taxon>
    </lineage>
</organism>
<comment type="function">
    <text evidence="7">As a component of the minor spliceosome, involved in the splicing of U12-type introns in pre-mRNAs.</text>
</comment>
<dbReference type="GO" id="GO:0005681">
    <property type="term" value="C:spliceosomal complex"/>
    <property type="evidence" value="ECO:0007669"/>
    <property type="project" value="UniProtKB-KW"/>
</dbReference>
<evidence type="ECO:0000256" key="6">
    <source>
        <dbReference type="ARBA" id="ARBA00023187"/>
    </source>
</evidence>
<evidence type="ECO:0000256" key="1">
    <source>
        <dbReference type="ARBA" id="ARBA00006938"/>
    </source>
</evidence>
<feature type="region of interest" description="Disordered" evidence="8">
    <location>
        <begin position="439"/>
        <end position="458"/>
    </location>
</feature>
<dbReference type="InterPro" id="IPR035979">
    <property type="entry name" value="RBD_domain_sf"/>
</dbReference>
<evidence type="ECO:0000256" key="7">
    <source>
        <dbReference type="ARBA" id="ARBA00035004"/>
    </source>
</evidence>
<evidence type="ECO:0000313" key="10">
    <source>
        <dbReference type="Proteomes" id="UP000018467"/>
    </source>
</evidence>
<evidence type="ECO:0000256" key="2">
    <source>
        <dbReference type="ARBA" id="ARBA00015189"/>
    </source>
</evidence>
<dbReference type="Ensembl" id="ENSAMXT00000050149.1">
    <property type="protein sequence ID" value="ENSAMXP00000039048.1"/>
    <property type="gene ID" value="ENSAMXG00000035300.1"/>
</dbReference>
<dbReference type="GeneTree" id="ENSGT00390000004541"/>
<dbReference type="FunFam" id="3.30.70.330:FF:000424">
    <property type="entry name" value="RNA-binding protein 48 isoform X4"/>
    <property type="match status" value="1"/>
</dbReference>
<dbReference type="CDD" id="cd12442">
    <property type="entry name" value="RRM_RBM48"/>
    <property type="match status" value="1"/>
</dbReference>
<proteinExistence type="inferred from homology"/>
<dbReference type="InterPro" id="IPR012677">
    <property type="entry name" value="Nucleotide-bd_a/b_plait_sf"/>
</dbReference>
<dbReference type="PANTHER" id="PTHR20957:SF0">
    <property type="entry name" value="RNA-BINDING PROTEIN 48"/>
    <property type="match status" value="1"/>
</dbReference>
<dbReference type="AlphaFoldDB" id="A0A3B1J9Z2"/>
<dbReference type="PANTHER" id="PTHR20957">
    <property type="entry name" value="RNA-BINDING PROTEIN 48"/>
    <property type="match status" value="1"/>
</dbReference>
<feature type="region of interest" description="Disordered" evidence="8">
    <location>
        <begin position="336"/>
        <end position="377"/>
    </location>
</feature>
<feature type="compositionally biased region" description="Basic and acidic residues" evidence="8">
    <location>
        <begin position="236"/>
        <end position="248"/>
    </location>
</feature>
<sequence length="458" mass="51938">MDSEKESVPVEEGVEEDPRSMFCCLCKTGFFVSGETGASCLPPCRSLGETTSSVNCSNRPYGTDGDRETTRTRVLRCCRGRWVIIMAALKPGSVWDTPQVYKHHEQQSACLTRPKYREGRRLKAVKVYTINLESRFLLVQGVPAVGVMTELVQLFALYGVVEEYRVLDEYPAEQFTEVYLIKFQKLTSARAAKRKTDERSFYGGLLHVCYAPEHETVEDTRRKLQDRRRYVYRNTQRLEREREQEQATEKTTPASSETPAPSSVYEDRTCPRSSQEDNCSSSTSSSFPLLPLPPHERVHQHYVSSKDSFKSVKTVHEGSVPTEDRMGSLHNFIPSNRAPDDCKQTTQWSDLPSGSTFGNEERSIIKKPKHPPSTAPRFIPRTAQLENRKRKMEDSTDLLGVADRNAPLYGPKLPELPKMDMEDASLNKTANIIRQTMSKVASVPSEKKTTAVKARRRI</sequence>
<accession>A0A3B1J9Z2</accession>
<keyword evidence="5" id="KW-0694">RNA-binding</keyword>
<keyword evidence="10" id="KW-1185">Reference proteome</keyword>
<keyword evidence="4" id="KW-0747">Spliceosome</keyword>
<comment type="similarity">
    <text evidence="1">Belongs to the RBM48 family.</text>
</comment>
<dbReference type="InterPro" id="IPR034264">
    <property type="entry name" value="RBM48_RRM"/>
</dbReference>
<keyword evidence="3" id="KW-0507">mRNA processing</keyword>
<evidence type="ECO:0000313" key="9">
    <source>
        <dbReference type="Ensembl" id="ENSAMXP00000039048.1"/>
    </source>
</evidence>
<dbReference type="Gene3D" id="3.30.70.330">
    <property type="match status" value="1"/>
</dbReference>
<dbReference type="GO" id="GO:0005654">
    <property type="term" value="C:nucleoplasm"/>
    <property type="evidence" value="ECO:0007669"/>
    <property type="project" value="TreeGrafter"/>
</dbReference>
<dbReference type="InterPro" id="IPR039599">
    <property type="entry name" value="RBM48"/>
</dbReference>
<dbReference type="Proteomes" id="UP000018467">
    <property type="component" value="Unassembled WGS sequence"/>
</dbReference>
<reference evidence="10" key="2">
    <citation type="journal article" date="2014" name="Nat. Commun.">
        <title>The cavefish genome reveals candidate genes for eye loss.</title>
        <authorList>
            <person name="McGaugh S.E."/>
            <person name="Gross J.B."/>
            <person name="Aken B."/>
            <person name="Blin M."/>
            <person name="Borowsky R."/>
            <person name="Chalopin D."/>
            <person name="Hinaux H."/>
            <person name="Jeffery W.R."/>
            <person name="Keene A."/>
            <person name="Ma L."/>
            <person name="Minx P."/>
            <person name="Murphy D."/>
            <person name="O'Quin K.E."/>
            <person name="Retaux S."/>
            <person name="Rohner N."/>
            <person name="Searle S.M."/>
            <person name="Stahl B.A."/>
            <person name="Tabin C."/>
            <person name="Volff J.N."/>
            <person name="Yoshizawa M."/>
            <person name="Warren W.C."/>
        </authorList>
    </citation>
    <scope>NUCLEOTIDE SEQUENCE [LARGE SCALE GENOMIC DNA]</scope>
    <source>
        <strain evidence="10">female</strain>
    </source>
</reference>
<dbReference type="InParanoid" id="A0A3B1J9Z2"/>
<feature type="region of interest" description="Disordered" evidence="8">
    <location>
        <begin position="233"/>
        <end position="293"/>
    </location>
</feature>